<dbReference type="PANTHER" id="PTHR11707:SF28">
    <property type="entry name" value="60 KDA LYSOPHOSPHOLIPASE"/>
    <property type="match status" value="1"/>
</dbReference>
<protein>
    <submittedName>
        <fullName evidence="2">Serine dehydratase domain-containing protein</fullName>
    </submittedName>
</protein>
<keyword evidence="3" id="KW-1185">Reference proteome</keyword>
<evidence type="ECO:0000313" key="3">
    <source>
        <dbReference type="Proteomes" id="UP000182762"/>
    </source>
</evidence>
<dbReference type="PIRSF" id="PIRSF001220">
    <property type="entry name" value="L-ASNase_gatD"/>
    <property type="match status" value="1"/>
</dbReference>
<evidence type="ECO:0000313" key="2">
    <source>
        <dbReference type="EMBL" id="SFQ53699.1"/>
    </source>
</evidence>
<dbReference type="Gene3D" id="3.40.50.1170">
    <property type="entry name" value="L-asparaginase, N-terminal domain"/>
    <property type="match status" value="1"/>
</dbReference>
<evidence type="ECO:0000259" key="1">
    <source>
        <dbReference type="Pfam" id="PF00710"/>
    </source>
</evidence>
<comment type="caution">
    <text evidence="2">The sequence shown here is derived from an EMBL/GenBank/DDBJ whole genome shotgun (WGS) entry which is preliminary data.</text>
</comment>
<gene>
    <name evidence="2" type="ORF">SAMN02745910_01864</name>
</gene>
<dbReference type="InterPro" id="IPR037152">
    <property type="entry name" value="L-asparaginase_N_sf"/>
</dbReference>
<reference evidence="2 3" key="1">
    <citation type="submission" date="2016-10" db="EMBL/GenBank/DDBJ databases">
        <authorList>
            <person name="Varghese N."/>
            <person name="Submissions S."/>
        </authorList>
    </citation>
    <scope>NUCLEOTIDE SEQUENCE [LARGE SCALE GENOMIC DNA]</scope>
    <source>
        <strain evidence="2 3">DSM 13796</strain>
    </source>
</reference>
<organism evidence="2 3">
    <name type="scientific">Priestia endophytica DSM 13796</name>
    <dbReference type="NCBI Taxonomy" id="1121089"/>
    <lineage>
        <taxon>Bacteria</taxon>
        <taxon>Bacillati</taxon>
        <taxon>Bacillota</taxon>
        <taxon>Bacilli</taxon>
        <taxon>Bacillales</taxon>
        <taxon>Bacillaceae</taxon>
        <taxon>Priestia</taxon>
    </lineage>
</organism>
<proteinExistence type="predicted"/>
<accession>A0A1I5ZB45</accession>
<dbReference type="InterPro" id="IPR006034">
    <property type="entry name" value="Asparaginase/glutaminase-like"/>
</dbReference>
<dbReference type="PROSITE" id="PS51732">
    <property type="entry name" value="ASN_GLN_ASE_3"/>
    <property type="match status" value="1"/>
</dbReference>
<dbReference type="PANTHER" id="PTHR11707">
    <property type="entry name" value="L-ASPARAGINASE"/>
    <property type="match status" value="1"/>
</dbReference>
<dbReference type="SUPFAM" id="SSF53774">
    <property type="entry name" value="Glutaminase/Asparaginase"/>
    <property type="match status" value="1"/>
</dbReference>
<dbReference type="InterPro" id="IPR036152">
    <property type="entry name" value="Asp/glu_Ase-like_sf"/>
</dbReference>
<dbReference type="PIRSF" id="PIRSF500176">
    <property type="entry name" value="L_ASNase"/>
    <property type="match status" value="1"/>
</dbReference>
<dbReference type="InterPro" id="IPR027474">
    <property type="entry name" value="L-asparaginase_N"/>
</dbReference>
<dbReference type="Proteomes" id="UP000182762">
    <property type="component" value="Unassembled WGS sequence"/>
</dbReference>
<feature type="domain" description="L-asparaginase N-terminal" evidence="1">
    <location>
        <begin position="4"/>
        <end position="98"/>
    </location>
</feature>
<dbReference type="Pfam" id="PF00710">
    <property type="entry name" value="Asparaginase"/>
    <property type="match status" value="1"/>
</dbReference>
<sequence length="152" mass="17047">MSYKELSEMCDLPSNLDVDVISIFQFPSNHMTFQHLVTLKEKIEEILSDKEINGIVVTPGTDTLEETAYFLDLVISDKRPIVVTGSQRRPTVTGTDAIIYNEDFSKQVNIGDKIQIIPNHICSVVNLHEKAYLVSNGEVVDKLNIEGRGILQ</sequence>
<dbReference type="EMBL" id="FOXX01000004">
    <property type="protein sequence ID" value="SFQ53699.1"/>
    <property type="molecule type" value="Genomic_DNA"/>
</dbReference>
<name>A0A1I5ZB45_9BACI</name>